<proteinExistence type="predicted"/>
<sequence length="344" mass="37887">MDQRAHTLLKTLIERYIAEGQPVGSRTLSKYSGLDLSPATIRNVMADLEEMGFIVSPHTSAGRVPTPRGYRLFVDTMLSVRPLDDVDLARMISGEIQGQRQAHQLEPHRTAASAAQVLSNLSQFAGIVMTPRRSQAFKQIEFIRLSDDRILLIVVTPEGDVQNRILQTDIHYSPSQLVEAANFLNGHYAGMRFDEVRDHLRGELNALRADMSTLMQAAVEAGSRAVSDSDDDVVISGERNLLGVEDLSSSMDKLRRLFDVFERKTGLLQLLDVSSKAEGVQIFIGGESELVPHEDMAIITAPYEVDGQIVGTLGVIGPTRMAYERVIPIVDITARLLSSALSHP</sequence>
<name>A0ACD3SJZ2_9BURK</name>
<comment type="caution">
    <text evidence="1">The sequence shown here is derived from an EMBL/GenBank/DDBJ whole genome shotgun (WGS) entry which is preliminary data.</text>
</comment>
<evidence type="ECO:0000313" key="1">
    <source>
        <dbReference type="EMBL" id="TMS56517.1"/>
    </source>
</evidence>
<reference evidence="1" key="1">
    <citation type="submission" date="2019-05" db="EMBL/GenBank/DDBJ databases">
        <title>Revised genome assembly of Burkholderiaceae (previously Ralstonia) sp. PBA.</title>
        <authorList>
            <person name="Gan H.M."/>
        </authorList>
    </citation>
    <scope>NUCLEOTIDE SEQUENCE</scope>
    <source>
        <strain evidence="1">PBA</strain>
    </source>
</reference>
<keyword evidence="2" id="KW-1185">Reference proteome</keyword>
<protein>
    <submittedName>
        <fullName evidence="1">Heat-inducible transcriptional repressor HrcA</fullName>
    </submittedName>
</protein>
<organism evidence="1 2">
    <name type="scientific">Imbroritus primus</name>
    <dbReference type="NCBI Taxonomy" id="3058603"/>
    <lineage>
        <taxon>Bacteria</taxon>
        <taxon>Pseudomonadati</taxon>
        <taxon>Pseudomonadota</taxon>
        <taxon>Betaproteobacteria</taxon>
        <taxon>Burkholderiales</taxon>
        <taxon>Burkholderiaceae</taxon>
        <taxon>Imbroritus</taxon>
    </lineage>
</organism>
<evidence type="ECO:0000313" key="2">
    <source>
        <dbReference type="Proteomes" id="UP000004277"/>
    </source>
</evidence>
<gene>
    <name evidence="1" type="primary">hrcA</name>
    <name evidence="1" type="ORF">MW7_015620</name>
</gene>
<accession>A0ACD3SJZ2</accession>
<dbReference type="EMBL" id="AKCV02000026">
    <property type="protein sequence ID" value="TMS56517.1"/>
    <property type="molecule type" value="Genomic_DNA"/>
</dbReference>
<dbReference type="Proteomes" id="UP000004277">
    <property type="component" value="Unassembled WGS sequence"/>
</dbReference>